<organism evidence="1 2">
    <name type="scientific">Platanthera zijinensis</name>
    <dbReference type="NCBI Taxonomy" id="2320716"/>
    <lineage>
        <taxon>Eukaryota</taxon>
        <taxon>Viridiplantae</taxon>
        <taxon>Streptophyta</taxon>
        <taxon>Embryophyta</taxon>
        <taxon>Tracheophyta</taxon>
        <taxon>Spermatophyta</taxon>
        <taxon>Magnoliopsida</taxon>
        <taxon>Liliopsida</taxon>
        <taxon>Asparagales</taxon>
        <taxon>Orchidaceae</taxon>
        <taxon>Orchidoideae</taxon>
        <taxon>Orchideae</taxon>
        <taxon>Orchidinae</taxon>
        <taxon>Platanthera</taxon>
    </lineage>
</organism>
<dbReference type="InterPro" id="IPR036291">
    <property type="entry name" value="NAD(P)-bd_dom_sf"/>
</dbReference>
<gene>
    <name evidence="1" type="primary">SDR3b</name>
    <name evidence="1" type="ORF">KSP39_PZI016040</name>
</gene>
<name>A0AAP0B8T3_9ASPA</name>
<keyword evidence="2" id="KW-1185">Reference proteome</keyword>
<dbReference type="SUPFAM" id="SSF51735">
    <property type="entry name" value="NAD(P)-binding Rossmann-fold domains"/>
    <property type="match status" value="1"/>
</dbReference>
<proteinExistence type="predicted"/>
<dbReference type="Gene3D" id="3.40.50.720">
    <property type="entry name" value="NAD(P)-binding Rossmann-like Domain"/>
    <property type="match status" value="1"/>
</dbReference>
<sequence length="287" mass="31810">MNRIRGLHTSWDASAPAAKPDAGALFVGDLLTIFPFFGLKRGLEDPRASHGEASCTCSNIPSLASTRCAHISSNTGIVQLLFARKIGRKRKMISFIGDSIANLKVTGQYIYCTILFNDRCRLLCKKLRLEGKVTVITGGASEIEEADVRLFATKGVNVVIAGIRDTLNDVWEELTRSTTFMLNIFRKFTRFSRNLARKVSNFNIAFLLNDFLISSSPVPASSLSFLPDFCEHLWLHVLTLSLSTMGYASTFRTHVAQTTPIEQRSANTYGKKSAPHLLSLLLFNVEN</sequence>
<comment type="caution">
    <text evidence="1">The sequence shown here is derived from an EMBL/GenBank/DDBJ whole genome shotgun (WGS) entry which is preliminary data.</text>
</comment>
<evidence type="ECO:0000313" key="2">
    <source>
        <dbReference type="Proteomes" id="UP001418222"/>
    </source>
</evidence>
<accession>A0AAP0B8T3</accession>
<reference evidence="1 2" key="1">
    <citation type="journal article" date="2022" name="Nat. Plants">
        <title>Genomes of leafy and leafless Platanthera orchids illuminate the evolution of mycoheterotrophy.</title>
        <authorList>
            <person name="Li M.H."/>
            <person name="Liu K.W."/>
            <person name="Li Z."/>
            <person name="Lu H.C."/>
            <person name="Ye Q.L."/>
            <person name="Zhang D."/>
            <person name="Wang J.Y."/>
            <person name="Li Y.F."/>
            <person name="Zhong Z.M."/>
            <person name="Liu X."/>
            <person name="Yu X."/>
            <person name="Liu D.K."/>
            <person name="Tu X.D."/>
            <person name="Liu B."/>
            <person name="Hao Y."/>
            <person name="Liao X.Y."/>
            <person name="Jiang Y.T."/>
            <person name="Sun W.H."/>
            <person name="Chen J."/>
            <person name="Chen Y.Q."/>
            <person name="Ai Y."/>
            <person name="Zhai J.W."/>
            <person name="Wu S.S."/>
            <person name="Zhou Z."/>
            <person name="Hsiao Y.Y."/>
            <person name="Wu W.L."/>
            <person name="Chen Y.Y."/>
            <person name="Lin Y.F."/>
            <person name="Hsu J.L."/>
            <person name="Li C.Y."/>
            <person name="Wang Z.W."/>
            <person name="Zhao X."/>
            <person name="Zhong W.Y."/>
            <person name="Ma X.K."/>
            <person name="Ma L."/>
            <person name="Huang J."/>
            <person name="Chen G.Z."/>
            <person name="Huang M.Z."/>
            <person name="Huang L."/>
            <person name="Peng D.H."/>
            <person name="Luo Y.B."/>
            <person name="Zou S.Q."/>
            <person name="Chen S.P."/>
            <person name="Lan S."/>
            <person name="Tsai W.C."/>
            <person name="Van de Peer Y."/>
            <person name="Liu Z.J."/>
        </authorList>
    </citation>
    <scope>NUCLEOTIDE SEQUENCE [LARGE SCALE GENOMIC DNA]</scope>
    <source>
        <strain evidence="1">Lor287</strain>
    </source>
</reference>
<dbReference type="Proteomes" id="UP001418222">
    <property type="component" value="Unassembled WGS sequence"/>
</dbReference>
<dbReference type="AlphaFoldDB" id="A0AAP0B8T3"/>
<dbReference type="EMBL" id="JBBWWQ010000013">
    <property type="protein sequence ID" value="KAK8933711.1"/>
    <property type="molecule type" value="Genomic_DNA"/>
</dbReference>
<evidence type="ECO:0000313" key="1">
    <source>
        <dbReference type="EMBL" id="KAK8933711.1"/>
    </source>
</evidence>
<protein>
    <submittedName>
        <fullName evidence="1">Short-chain dehydrogenase reductase 3b</fullName>
    </submittedName>
</protein>